<proteinExistence type="predicted"/>
<organism evidence="2 3">
    <name type="scientific">Paenibacillus vulneris</name>
    <dbReference type="NCBI Taxonomy" id="1133364"/>
    <lineage>
        <taxon>Bacteria</taxon>
        <taxon>Bacillati</taxon>
        <taxon>Bacillota</taxon>
        <taxon>Bacilli</taxon>
        <taxon>Bacillales</taxon>
        <taxon>Paenibacillaceae</taxon>
        <taxon>Paenibacillus</taxon>
    </lineage>
</organism>
<protein>
    <submittedName>
        <fullName evidence="2">Uncharacterized protein</fullName>
    </submittedName>
</protein>
<feature type="transmembrane region" description="Helical" evidence="1">
    <location>
        <begin position="88"/>
        <end position="109"/>
    </location>
</feature>
<feature type="transmembrane region" description="Helical" evidence="1">
    <location>
        <begin position="51"/>
        <end position="68"/>
    </location>
</feature>
<gene>
    <name evidence="2" type="ORF">ACFQ4B_30560</name>
</gene>
<name>A0ABW3UUP8_9BACL</name>
<reference evidence="3" key="1">
    <citation type="journal article" date="2019" name="Int. J. Syst. Evol. Microbiol.">
        <title>The Global Catalogue of Microorganisms (GCM) 10K type strain sequencing project: providing services to taxonomists for standard genome sequencing and annotation.</title>
        <authorList>
            <consortium name="The Broad Institute Genomics Platform"/>
            <consortium name="The Broad Institute Genome Sequencing Center for Infectious Disease"/>
            <person name="Wu L."/>
            <person name="Ma J."/>
        </authorList>
    </citation>
    <scope>NUCLEOTIDE SEQUENCE [LARGE SCALE GENOMIC DNA]</scope>
    <source>
        <strain evidence="3">CCUG 53270</strain>
    </source>
</reference>
<evidence type="ECO:0000256" key="1">
    <source>
        <dbReference type="SAM" id="Phobius"/>
    </source>
</evidence>
<evidence type="ECO:0000313" key="2">
    <source>
        <dbReference type="EMBL" id="MFD1224458.1"/>
    </source>
</evidence>
<keyword evidence="1" id="KW-0812">Transmembrane</keyword>
<feature type="transmembrane region" description="Helical" evidence="1">
    <location>
        <begin position="6"/>
        <end position="24"/>
    </location>
</feature>
<dbReference type="EMBL" id="JBHTLU010000045">
    <property type="protein sequence ID" value="MFD1224458.1"/>
    <property type="molecule type" value="Genomic_DNA"/>
</dbReference>
<sequence>METKLVKGGLYGFIIGLFLAVLLCDDQITVSRSASSTVTELLPMREYVLKLLRWACGASLGTVAVLWVRDWLDRDPDRKQEPSFIVGFLKAFFVVLGVFVAVMLLMLLWRRFV</sequence>
<keyword evidence="1" id="KW-1133">Transmembrane helix</keyword>
<dbReference type="Proteomes" id="UP001597180">
    <property type="component" value="Unassembled WGS sequence"/>
</dbReference>
<evidence type="ECO:0000313" key="3">
    <source>
        <dbReference type="Proteomes" id="UP001597180"/>
    </source>
</evidence>
<accession>A0ABW3UUP8</accession>
<keyword evidence="3" id="KW-1185">Reference proteome</keyword>
<comment type="caution">
    <text evidence="2">The sequence shown here is derived from an EMBL/GenBank/DDBJ whole genome shotgun (WGS) entry which is preliminary data.</text>
</comment>
<dbReference type="RefSeq" id="WP_345586466.1">
    <property type="nucleotide sequence ID" value="NZ_BAABJG010000004.1"/>
</dbReference>
<keyword evidence="1" id="KW-0472">Membrane</keyword>